<keyword evidence="4" id="KW-1185">Reference proteome</keyword>
<evidence type="ECO:0000259" key="2">
    <source>
        <dbReference type="Pfam" id="PF23622"/>
    </source>
</evidence>
<feature type="domain" description="F-box" evidence="1">
    <location>
        <begin position="81"/>
        <end position="114"/>
    </location>
</feature>
<proteinExistence type="predicted"/>
<dbReference type="PANTHER" id="PTHR34145:SF57">
    <property type="entry name" value="F-BOX DOMAIN-CONTAINING PROTEIN"/>
    <property type="match status" value="1"/>
</dbReference>
<dbReference type="Gene3D" id="3.80.10.10">
    <property type="entry name" value="Ribonuclease Inhibitor"/>
    <property type="match status" value="1"/>
</dbReference>
<dbReference type="InterPro" id="IPR001810">
    <property type="entry name" value="F-box_dom"/>
</dbReference>
<dbReference type="InterPro" id="IPR032675">
    <property type="entry name" value="LRR_dom_sf"/>
</dbReference>
<dbReference type="Proteomes" id="UP001054889">
    <property type="component" value="Unassembled WGS sequence"/>
</dbReference>
<dbReference type="Pfam" id="PF23622">
    <property type="entry name" value="LRR_At1g61320_AtMIF1"/>
    <property type="match status" value="1"/>
</dbReference>
<reference evidence="3" key="1">
    <citation type="journal article" date="2018" name="DNA Res.">
        <title>Multiple hybrid de novo genome assembly of finger millet, an orphan allotetraploid crop.</title>
        <authorList>
            <person name="Hatakeyama M."/>
            <person name="Aluri S."/>
            <person name="Balachadran M.T."/>
            <person name="Sivarajan S.R."/>
            <person name="Patrignani A."/>
            <person name="Gruter S."/>
            <person name="Poveda L."/>
            <person name="Shimizu-Inatsugi R."/>
            <person name="Baeten J."/>
            <person name="Francoijs K.J."/>
            <person name="Nataraja K.N."/>
            <person name="Reddy Y.A.N."/>
            <person name="Phadnis S."/>
            <person name="Ravikumar R.L."/>
            <person name="Schlapbach R."/>
            <person name="Sreeman S.M."/>
            <person name="Shimizu K.K."/>
        </authorList>
    </citation>
    <scope>NUCLEOTIDE SEQUENCE</scope>
</reference>
<name>A0AAV5CR21_ELECO</name>
<dbReference type="InterPro" id="IPR055357">
    <property type="entry name" value="LRR_At1g61320_AtMIF1"/>
</dbReference>
<comment type="caution">
    <text evidence="3">The sequence shown here is derived from an EMBL/GenBank/DDBJ whole genome shotgun (WGS) entry which is preliminary data.</text>
</comment>
<dbReference type="SUPFAM" id="SSF52058">
    <property type="entry name" value="L domain-like"/>
    <property type="match status" value="1"/>
</dbReference>
<dbReference type="EMBL" id="BQKI01000008">
    <property type="protein sequence ID" value="GJN00641.1"/>
    <property type="molecule type" value="Genomic_DNA"/>
</dbReference>
<dbReference type="InterPro" id="IPR036047">
    <property type="entry name" value="F-box-like_dom_sf"/>
</dbReference>
<evidence type="ECO:0000259" key="1">
    <source>
        <dbReference type="Pfam" id="PF00646"/>
    </source>
</evidence>
<dbReference type="Pfam" id="PF00646">
    <property type="entry name" value="F-box"/>
    <property type="match status" value="1"/>
</dbReference>
<sequence length="379" mass="42872">MKVAYSNTLRSSQAEPGAQDTATCAPLRAAFDRIPLNNRRLCSPWQRRPTSASSRREAPIVLKKHLKNSLSNCLSCILLLQDLICRVLSKLTTKEVVRTSVLSSTWNHMWEFCPKLRFDGTKMCGTQQYIQKFAGAVSAALQHYQGKMVVGLDIKFEYDNLLVDHVDSWVGFALSSSMKNLALDLVPANLFKADFYGHDGDRYKFPSRVLENRSLSHLQQLQLSFLSFQLPPRFSGFPDLKNLELHLLQVSRKDLEYMLSSCPSLEWLSMVRCHLNGKLKMAQPLSHLLYLRVECCNITSLELDAPNLRTFICSDIGLGAIDIGHALEVREASLFYLSYNVILEDALTLLPKDFPSVQRLILHASIPLEVCDFTLYVAI</sequence>
<evidence type="ECO:0000313" key="4">
    <source>
        <dbReference type="Proteomes" id="UP001054889"/>
    </source>
</evidence>
<dbReference type="PANTHER" id="PTHR34145">
    <property type="entry name" value="OS02G0105600 PROTEIN"/>
    <property type="match status" value="1"/>
</dbReference>
<dbReference type="InterPro" id="IPR053772">
    <property type="entry name" value="At1g61320/At1g61330-like"/>
</dbReference>
<accession>A0AAV5CR21</accession>
<reference evidence="3" key="2">
    <citation type="submission" date="2021-12" db="EMBL/GenBank/DDBJ databases">
        <title>Resequencing data analysis of finger millet.</title>
        <authorList>
            <person name="Hatakeyama M."/>
            <person name="Aluri S."/>
            <person name="Balachadran M.T."/>
            <person name="Sivarajan S.R."/>
            <person name="Poveda L."/>
            <person name="Shimizu-Inatsugi R."/>
            <person name="Schlapbach R."/>
            <person name="Sreeman S.M."/>
            <person name="Shimizu K.K."/>
        </authorList>
    </citation>
    <scope>NUCLEOTIDE SEQUENCE</scope>
</reference>
<feature type="domain" description="At1g61320/AtMIF1 LRR" evidence="2">
    <location>
        <begin position="155"/>
        <end position="364"/>
    </location>
</feature>
<dbReference type="AlphaFoldDB" id="A0AAV5CR21"/>
<gene>
    <name evidence="3" type="primary">ga17837</name>
    <name evidence="3" type="ORF">PR202_ga17837</name>
</gene>
<protein>
    <submittedName>
        <fullName evidence="3">Uncharacterized protein</fullName>
    </submittedName>
</protein>
<dbReference type="SUPFAM" id="SSF81383">
    <property type="entry name" value="F-box domain"/>
    <property type="match status" value="1"/>
</dbReference>
<organism evidence="3 4">
    <name type="scientific">Eleusine coracana subsp. coracana</name>
    <dbReference type="NCBI Taxonomy" id="191504"/>
    <lineage>
        <taxon>Eukaryota</taxon>
        <taxon>Viridiplantae</taxon>
        <taxon>Streptophyta</taxon>
        <taxon>Embryophyta</taxon>
        <taxon>Tracheophyta</taxon>
        <taxon>Spermatophyta</taxon>
        <taxon>Magnoliopsida</taxon>
        <taxon>Liliopsida</taxon>
        <taxon>Poales</taxon>
        <taxon>Poaceae</taxon>
        <taxon>PACMAD clade</taxon>
        <taxon>Chloridoideae</taxon>
        <taxon>Cynodonteae</taxon>
        <taxon>Eleusininae</taxon>
        <taxon>Eleusine</taxon>
    </lineage>
</organism>
<evidence type="ECO:0000313" key="3">
    <source>
        <dbReference type="EMBL" id="GJN00641.1"/>
    </source>
</evidence>